<evidence type="ECO:0000256" key="1">
    <source>
        <dbReference type="SAM" id="MobiDB-lite"/>
    </source>
</evidence>
<organism evidence="2 3">
    <name type="scientific">Liparis tanakae</name>
    <name type="common">Tanaka's snailfish</name>
    <dbReference type="NCBI Taxonomy" id="230148"/>
    <lineage>
        <taxon>Eukaryota</taxon>
        <taxon>Metazoa</taxon>
        <taxon>Chordata</taxon>
        <taxon>Craniata</taxon>
        <taxon>Vertebrata</taxon>
        <taxon>Euteleostomi</taxon>
        <taxon>Actinopterygii</taxon>
        <taxon>Neopterygii</taxon>
        <taxon>Teleostei</taxon>
        <taxon>Neoteleostei</taxon>
        <taxon>Acanthomorphata</taxon>
        <taxon>Eupercaria</taxon>
        <taxon>Perciformes</taxon>
        <taxon>Cottioidei</taxon>
        <taxon>Cottales</taxon>
        <taxon>Liparidae</taxon>
        <taxon>Liparis</taxon>
    </lineage>
</organism>
<dbReference type="EMBL" id="SRLO01000164">
    <property type="protein sequence ID" value="TNN70399.1"/>
    <property type="molecule type" value="Genomic_DNA"/>
</dbReference>
<dbReference type="AlphaFoldDB" id="A0A4Z2HX37"/>
<protein>
    <submittedName>
        <fullName evidence="2">Uncharacterized protein</fullName>
    </submittedName>
</protein>
<evidence type="ECO:0000313" key="3">
    <source>
        <dbReference type="Proteomes" id="UP000314294"/>
    </source>
</evidence>
<dbReference type="Proteomes" id="UP000314294">
    <property type="component" value="Unassembled WGS sequence"/>
</dbReference>
<gene>
    <name evidence="2" type="ORF">EYF80_019425</name>
</gene>
<feature type="compositionally biased region" description="Basic and acidic residues" evidence="1">
    <location>
        <begin position="111"/>
        <end position="121"/>
    </location>
</feature>
<accession>A0A4Z2HX37</accession>
<feature type="region of interest" description="Disordered" evidence="1">
    <location>
        <begin position="101"/>
        <end position="125"/>
    </location>
</feature>
<comment type="caution">
    <text evidence="2">The sequence shown here is derived from an EMBL/GenBank/DDBJ whole genome shotgun (WGS) entry which is preliminary data.</text>
</comment>
<keyword evidence="3" id="KW-1185">Reference proteome</keyword>
<reference evidence="2 3" key="1">
    <citation type="submission" date="2019-03" db="EMBL/GenBank/DDBJ databases">
        <title>First draft genome of Liparis tanakae, snailfish: a comprehensive survey of snailfish specific genes.</title>
        <authorList>
            <person name="Kim W."/>
            <person name="Song I."/>
            <person name="Jeong J.-H."/>
            <person name="Kim D."/>
            <person name="Kim S."/>
            <person name="Ryu S."/>
            <person name="Song J.Y."/>
            <person name="Lee S.K."/>
        </authorList>
    </citation>
    <scope>NUCLEOTIDE SEQUENCE [LARGE SCALE GENOMIC DNA]</scope>
    <source>
        <tissue evidence="2">Muscle</tissue>
    </source>
</reference>
<proteinExistence type="predicted"/>
<sequence>MGTAKQPLRNCFLMDEREEDPRSEERGLGAPALLRKVCPSRSAAGQQQDKQGGGEAGERIRYLVQPKGALRIIEENQSLVTETNYPLAAVQIWQSKQLFAEHGRQASSGKTQREPAMRDDGFLSPRCHQLGQHWTELR</sequence>
<evidence type="ECO:0000313" key="2">
    <source>
        <dbReference type="EMBL" id="TNN70399.1"/>
    </source>
</evidence>
<name>A0A4Z2HX37_9TELE</name>
<feature type="region of interest" description="Disordered" evidence="1">
    <location>
        <begin position="1"/>
        <end position="60"/>
    </location>
</feature>